<gene>
    <name evidence="2" type="ORF">OPV22_026360</name>
</gene>
<dbReference type="Proteomes" id="UP001222027">
    <property type="component" value="Unassembled WGS sequence"/>
</dbReference>
<evidence type="ECO:0008006" key="4">
    <source>
        <dbReference type="Google" id="ProtNLM"/>
    </source>
</evidence>
<reference evidence="2 3" key="1">
    <citation type="submission" date="2022-12" db="EMBL/GenBank/DDBJ databases">
        <title>Chromosome-scale assembly of the Ensete ventricosum genome.</title>
        <authorList>
            <person name="Dussert Y."/>
            <person name="Stocks J."/>
            <person name="Wendawek A."/>
            <person name="Woldeyes F."/>
            <person name="Nichols R.A."/>
            <person name="Borrell J.S."/>
        </authorList>
    </citation>
    <scope>NUCLEOTIDE SEQUENCE [LARGE SCALE GENOMIC DNA]</scope>
    <source>
        <strain evidence="3">cv. Maze</strain>
        <tissue evidence="2">Seeds</tissue>
    </source>
</reference>
<dbReference type="AlphaFoldDB" id="A0AAV8QHV5"/>
<sequence length="200" mass="21432">MLSVLHPPPLIAIQPRILLRNAAPPAVLGLGGAKGRKRRGSRRGKIATGPEALRRAAVSLAAKLLGPPQGDPVDLILQLVAGGGNGGGGRQGFWGYGSGGWFGGWGRRRRGGGRGLIGLLLSMAVAAALEMAPEKELLVGVTLLGFKNNRAWSRGIGVVALGFLICFLAWCGIRQRRDGHLKWIRRRLSVDRSFERLRLR</sequence>
<dbReference type="EMBL" id="JAQQAF010000007">
    <property type="protein sequence ID" value="KAJ8472017.1"/>
    <property type="molecule type" value="Genomic_DNA"/>
</dbReference>
<comment type="caution">
    <text evidence="2">The sequence shown here is derived from an EMBL/GenBank/DDBJ whole genome shotgun (WGS) entry which is preliminary data.</text>
</comment>
<organism evidence="2 3">
    <name type="scientific">Ensete ventricosum</name>
    <name type="common">Abyssinian banana</name>
    <name type="synonym">Musa ensete</name>
    <dbReference type="NCBI Taxonomy" id="4639"/>
    <lineage>
        <taxon>Eukaryota</taxon>
        <taxon>Viridiplantae</taxon>
        <taxon>Streptophyta</taxon>
        <taxon>Embryophyta</taxon>
        <taxon>Tracheophyta</taxon>
        <taxon>Spermatophyta</taxon>
        <taxon>Magnoliopsida</taxon>
        <taxon>Liliopsida</taxon>
        <taxon>Zingiberales</taxon>
        <taxon>Musaceae</taxon>
        <taxon>Ensete</taxon>
    </lineage>
</organism>
<evidence type="ECO:0000313" key="3">
    <source>
        <dbReference type="Proteomes" id="UP001222027"/>
    </source>
</evidence>
<keyword evidence="1" id="KW-1133">Transmembrane helix</keyword>
<accession>A0AAV8QHV5</accession>
<keyword evidence="1" id="KW-0812">Transmembrane</keyword>
<evidence type="ECO:0000313" key="2">
    <source>
        <dbReference type="EMBL" id="KAJ8472017.1"/>
    </source>
</evidence>
<protein>
    <recommendedName>
        <fullName evidence="4">GDT1 family protein</fullName>
    </recommendedName>
</protein>
<feature type="transmembrane region" description="Helical" evidence="1">
    <location>
        <begin position="152"/>
        <end position="173"/>
    </location>
</feature>
<keyword evidence="3" id="KW-1185">Reference proteome</keyword>
<name>A0AAV8QHV5_ENSVE</name>
<proteinExistence type="predicted"/>
<keyword evidence="1" id="KW-0472">Membrane</keyword>
<evidence type="ECO:0000256" key="1">
    <source>
        <dbReference type="SAM" id="Phobius"/>
    </source>
</evidence>